<dbReference type="EMBL" id="CAJNON010001730">
    <property type="protein sequence ID" value="CAF1482284.1"/>
    <property type="molecule type" value="Genomic_DNA"/>
</dbReference>
<dbReference type="Proteomes" id="UP000663860">
    <property type="component" value="Unassembled WGS sequence"/>
</dbReference>
<dbReference type="OrthoDB" id="10031896at2759"/>
<reference evidence="1" key="1">
    <citation type="submission" date="2021-02" db="EMBL/GenBank/DDBJ databases">
        <authorList>
            <person name="Nowell W R."/>
        </authorList>
    </citation>
    <scope>NUCLEOTIDE SEQUENCE</scope>
</reference>
<gene>
    <name evidence="1" type="ORF">IZO911_LOCUS26220</name>
    <name evidence="3" type="ORF">KXQ929_LOCUS11113</name>
    <name evidence="4" type="ORF">OKA104_LOCUS16751</name>
    <name evidence="2" type="ORF">VCS650_LOCUS41238</name>
</gene>
<evidence type="ECO:0000313" key="5">
    <source>
        <dbReference type="Proteomes" id="UP000663860"/>
    </source>
</evidence>
<proteinExistence type="predicted"/>
<evidence type="ECO:0000313" key="1">
    <source>
        <dbReference type="EMBL" id="CAF1159112.1"/>
    </source>
</evidence>
<evidence type="ECO:0000313" key="2">
    <source>
        <dbReference type="EMBL" id="CAF1482284.1"/>
    </source>
</evidence>
<dbReference type="Proteomes" id="UP000663881">
    <property type="component" value="Unassembled WGS sequence"/>
</dbReference>
<evidence type="ECO:0000313" key="3">
    <source>
        <dbReference type="EMBL" id="CAF3701989.1"/>
    </source>
</evidence>
<comment type="caution">
    <text evidence="1">The sequence shown here is derived from an EMBL/GenBank/DDBJ whole genome shotgun (WGS) entry which is preliminary data.</text>
</comment>
<dbReference type="EMBL" id="CAJNOE010000338">
    <property type="protein sequence ID" value="CAF1159112.1"/>
    <property type="molecule type" value="Genomic_DNA"/>
</dbReference>
<dbReference type="Proteomes" id="UP000663891">
    <property type="component" value="Unassembled WGS sequence"/>
</dbReference>
<organism evidence="1 5">
    <name type="scientific">Adineta steineri</name>
    <dbReference type="NCBI Taxonomy" id="433720"/>
    <lineage>
        <taxon>Eukaryota</taxon>
        <taxon>Metazoa</taxon>
        <taxon>Spiralia</taxon>
        <taxon>Gnathifera</taxon>
        <taxon>Rotifera</taxon>
        <taxon>Eurotatoria</taxon>
        <taxon>Bdelloidea</taxon>
        <taxon>Adinetida</taxon>
        <taxon>Adinetidae</taxon>
        <taxon>Adineta</taxon>
    </lineage>
</organism>
<accession>A0A814TAR5</accession>
<dbReference type="EMBL" id="CAJOBB010000540">
    <property type="protein sequence ID" value="CAF3701989.1"/>
    <property type="molecule type" value="Genomic_DNA"/>
</dbReference>
<sequence length="139" mass="16363">MFSSIFQSSRSIIEITYRSFSSKRIPRRSISPQLLFYKDTTSVFGPQQAIHEKKSSESNRLNLTHVNPKKEAFENDTELLYAMTNGLHRVCSVEKGISIRERQKYLRHLFRIPRGQRLSLFPQAYIPNKYLGLRKNRNK</sequence>
<protein>
    <submittedName>
        <fullName evidence="1">Uncharacterized protein</fullName>
    </submittedName>
</protein>
<evidence type="ECO:0000313" key="4">
    <source>
        <dbReference type="EMBL" id="CAF3769917.1"/>
    </source>
</evidence>
<name>A0A814TAR5_9BILA</name>
<dbReference type="Proteomes" id="UP000663868">
    <property type="component" value="Unassembled WGS sequence"/>
</dbReference>
<dbReference type="EMBL" id="CAJOAY010000973">
    <property type="protein sequence ID" value="CAF3769917.1"/>
    <property type="molecule type" value="Genomic_DNA"/>
</dbReference>
<dbReference type="AlphaFoldDB" id="A0A814TAR5"/>